<dbReference type="InterPro" id="IPR013656">
    <property type="entry name" value="PAS_4"/>
</dbReference>
<dbReference type="InterPro" id="IPR000014">
    <property type="entry name" value="PAS"/>
</dbReference>
<name>A0A0H1R1R8_9EURY</name>
<dbReference type="SMART" id="SM00091">
    <property type="entry name" value="PAS"/>
    <property type="match status" value="3"/>
</dbReference>
<sequence length="630" mass="70464">MYCCFDELDDAVVILDRDNTVVRLNRSFCETFGIGDDAARGMEIGDFIACHLAPLFEEEDSAARVLDALRHRREVTHETCRMRTSAGEVRRFSFSRRVMSGEPYNGEGLARFRDITPECDEAMRCAWQTRGQVGAESVFAAVGELVPYGLWICGPDGNVLYLSASFLELVGRTIEECRHAGWLDCVPLEDAAAVRSDWRRCLDTGCHWDRELRIPDLDGECHIILSRGAPVRDEDGQIVLWAGINLDITARKQAERLTAVRAAQQAAVADLGQFALAGAEPPELMNAVVRVVAECLGVEYAKVLRYLPREDLFILEAAVGFGGVRIGTEKVNGGTDSQAGYTLLSHEPVIVEDFEAETRFRGPALLRDEGILSGISVIIQGDEAPYGVLGAHTRTLRRFTRDDINFVQAAANVLALGFKRKAAEEALEESEEKFREIAQRSFDMIYTCYHDRGITYMSPAVTRILGYTPAELIGCKCRDYVTPLSLAAWDEGQKKMARGESVEGLEVEFRRKDGTTAFVELNESPIVENGKVVGVQAVGRDITERKQTEQLNRQAFEQIERNIEQFAVLGDHIRQPLQVILGMADLADDPKTSAVIHDQVERINEYIRQLDRGWVESREVRAFLRRHDRG</sequence>
<dbReference type="OrthoDB" id="8127at2157"/>
<proteinExistence type="predicted"/>
<dbReference type="NCBIfam" id="TIGR00229">
    <property type="entry name" value="sensory_box"/>
    <property type="match status" value="3"/>
</dbReference>
<protein>
    <recommendedName>
        <fullName evidence="2">histidine kinase</fullName>
        <ecNumber evidence="2">2.7.13.3</ecNumber>
    </recommendedName>
</protein>
<dbReference type="PANTHER" id="PTHR43304">
    <property type="entry name" value="PHYTOCHROME-LIKE PROTEIN CPH1"/>
    <property type="match status" value="1"/>
</dbReference>
<feature type="domain" description="PAC" evidence="7">
    <location>
        <begin position="503"/>
        <end position="554"/>
    </location>
</feature>
<dbReference type="RefSeq" id="WP_048179393.1">
    <property type="nucleotide sequence ID" value="NZ_JXOJ01000001.1"/>
</dbReference>
<dbReference type="Gene3D" id="3.30.450.40">
    <property type="match status" value="1"/>
</dbReference>
<evidence type="ECO:0000313" key="9">
    <source>
        <dbReference type="Proteomes" id="UP000035301"/>
    </source>
</evidence>
<keyword evidence="5 8" id="KW-0418">Kinase</keyword>
<keyword evidence="9" id="KW-1185">Reference proteome</keyword>
<dbReference type="InterPro" id="IPR003661">
    <property type="entry name" value="HisK_dim/P_dom"/>
</dbReference>
<accession>A0A0H1R1R8</accession>
<dbReference type="EC" id="2.7.13.3" evidence="2"/>
<evidence type="ECO:0000256" key="3">
    <source>
        <dbReference type="ARBA" id="ARBA00022553"/>
    </source>
</evidence>
<dbReference type="InterPro" id="IPR029016">
    <property type="entry name" value="GAF-like_dom_sf"/>
</dbReference>
<feature type="domain" description="PAC" evidence="7">
    <location>
        <begin position="208"/>
        <end position="260"/>
    </location>
</feature>
<evidence type="ECO:0000256" key="1">
    <source>
        <dbReference type="ARBA" id="ARBA00000085"/>
    </source>
</evidence>
<comment type="catalytic activity">
    <reaction evidence="1">
        <text>ATP + protein L-histidine = ADP + protein N-phospho-L-histidine.</text>
        <dbReference type="EC" id="2.7.13.3"/>
    </reaction>
</comment>
<dbReference type="CDD" id="cd00130">
    <property type="entry name" value="PAS"/>
    <property type="match status" value="3"/>
</dbReference>
<dbReference type="InterPro" id="IPR035965">
    <property type="entry name" value="PAS-like_dom_sf"/>
</dbReference>
<evidence type="ECO:0000259" key="7">
    <source>
        <dbReference type="PROSITE" id="PS50113"/>
    </source>
</evidence>
<dbReference type="InterPro" id="IPR000700">
    <property type="entry name" value="PAS-assoc_C"/>
</dbReference>
<organism evidence="8 9">
    <name type="scientific">Methanoculleus sediminis</name>
    <dbReference type="NCBI Taxonomy" id="1550566"/>
    <lineage>
        <taxon>Archaea</taxon>
        <taxon>Methanobacteriati</taxon>
        <taxon>Methanobacteriota</taxon>
        <taxon>Stenosarchaea group</taxon>
        <taxon>Methanomicrobia</taxon>
        <taxon>Methanomicrobiales</taxon>
        <taxon>Methanomicrobiaceae</taxon>
        <taxon>Methanoculleus</taxon>
    </lineage>
</organism>
<evidence type="ECO:0000256" key="4">
    <source>
        <dbReference type="ARBA" id="ARBA00022679"/>
    </source>
</evidence>
<evidence type="ECO:0000259" key="6">
    <source>
        <dbReference type="PROSITE" id="PS50112"/>
    </source>
</evidence>
<comment type="caution">
    <text evidence="8">The sequence shown here is derived from an EMBL/GenBank/DDBJ whole genome shotgun (WGS) entry which is preliminary data.</text>
</comment>
<feature type="domain" description="PAS" evidence="6">
    <location>
        <begin position="430"/>
        <end position="474"/>
    </location>
</feature>
<dbReference type="SMART" id="SM00388">
    <property type="entry name" value="HisKA"/>
    <property type="match status" value="1"/>
</dbReference>
<evidence type="ECO:0000256" key="2">
    <source>
        <dbReference type="ARBA" id="ARBA00012438"/>
    </source>
</evidence>
<dbReference type="InterPro" id="IPR003018">
    <property type="entry name" value="GAF"/>
</dbReference>
<keyword evidence="3" id="KW-0597">Phosphoprotein</keyword>
<dbReference type="STRING" id="1550566.SZ63_00365"/>
<dbReference type="PROSITE" id="PS50113">
    <property type="entry name" value="PAC"/>
    <property type="match status" value="2"/>
</dbReference>
<dbReference type="Proteomes" id="UP000035301">
    <property type="component" value="Unassembled WGS sequence"/>
</dbReference>
<keyword evidence="4" id="KW-0808">Transferase</keyword>
<dbReference type="PANTHER" id="PTHR43304:SF1">
    <property type="entry name" value="PAC DOMAIN-CONTAINING PROTEIN"/>
    <property type="match status" value="1"/>
</dbReference>
<dbReference type="Pfam" id="PF01590">
    <property type="entry name" value="GAF"/>
    <property type="match status" value="1"/>
</dbReference>
<dbReference type="Pfam" id="PF08448">
    <property type="entry name" value="PAS_4"/>
    <property type="match status" value="2"/>
</dbReference>
<dbReference type="Pfam" id="PF13426">
    <property type="entry name" value="PAS_9"/>
    <property type="match status" value="1"/>
</dbReference>
<dbReference type="PROSITE" id="PS50112">
    <property type="entry name" value="PAS"/>
    <property type="match status" value="1"/>
</dbReference>
<reference evidence="8 9" key="1">
    <citation type="journal article" date="2015" name="Int. J. Syst. Evol. Microbiol.">
        <title>Methanoculleus sediminis sp. nov., a methanogen from sediments near a submarine mud volcano.</title>
        <authorList>
            <person name="Chen S.C."/>
            <person name="Chen M.F."/>
            <person name="Lai M.C."/>
            <person name="Weng C.Y."/>
            <person name="Wu S.Y."/>
            <person name="Lin S."/>
            <person name="Yang T.F."/>
            <person name="Chen P.C."/>
        </authorList>
    </citation>
    <scope>NUCLEOTIDE SEQUENCE [LARGE SCALE GENOMIC DNA]</scope>
    <source>
        <strain evidence="8 9">S3Fa</strain>
    </source>
</reference>
<evidence type="ECO:0000313" key="8">
    <source>
        <dbReference type="EMBL" id="KLK88959.1"/>
    </source>
</evidence>
<dbReference type="Gene3D" id="3.30.450.20">
    <property type="entry name" value="PAS domain"/>
    <property type="match status" value="3"/>
</dbReference>
<dbReference type="PATRIC" id="fig|1550566.3.peg.84"/>
<dbReference type="SUPFAM" id="SSF55785">
    <property type="entry name" value="PYP-like sensor domain (PAS domain)"/>
    <property type="match status" value="3"/>
</dbReference>
<dbReference type="AlphaFoldDB" id="A0A0H1R1R8"/>
<dbReference type="SMART" id="SM00065">
    <property type="entry name" value="GAF"/>
    <property type="match status" value="1"/>
</dbReference>
<dbReference type="SMART" id="SM00086">
    <property type="entry name" value="PAC"/>
    <property type="match status" value="2"/>
</dbReference>
<dbReference type="SUPFAM" id="SSF55781">
    <property type="entry name" value="GAF domain-like"/>
    <property type="match status" value="1"/>
</dbReference>
<evidence type="ECO:0000256" key="5">
    <source>
        <dbReference type="ARBA" id="ARBA00022777"/>
    </source>
</evidence>
<dbReference type="EMBL" id="JXOJ01000001">
    <property type="protein sequence ID" value="KLK88959.1"/>
    <property type="molecule type" value="Genomic_DNA"/>
</dbReference>
<dbReference type="InterPro" id="IPR001610">
    <property type="entry name" value="PAC"/>
</dbReference>
<dbReference type="GO" id="GO:0000155">
    <property type="term" value="F:phosphorelay sensor kinase activity"/>
    <property type="evidence" value="ECO:0007669"/>
    <property type="project" value="InterPro"/>
</dbReference>
<dbReference type="InterPro" id="IPR052162">
    <property type="entry name" value="Sensor_kinase/Photoreceptor"/>
</dbReference>
<gene>
    <name evidence="8" type="ORF">SZ63_00365</name>
</gene>